<reference evidence="9 10" key="2">
    <citation type="journal article" date="2022" name="Mol. Biol. Evol.">
        <title>Comparative Genomics Reveals Insights into the Divergent Evolution of Astigmatic Mites and Household Pest Adaptations.</title>
        <authorList>
            <person name="Xiong Q."/>
            <person name="Wan A.T."/>
            <person name="Liu X."/>
            <person name="Fung C.S."/>
            <person name="Xiao X."/>
            <person name="Malainual N."/>
            <person name="Hou J."/>
            <person name="Wang L."/>
            <person name="Wang M."/>
            <person name="Yang K.Y."/>
            <person name="Cui Y."/>
            <person name="Leung E.L."/>
            <person name="Nong W."/>
            <person name="Shin S.K."/>
            <person name="Au S.W."/>
            <person name="Jeong K.Y."/>
            <person name="Chew F.T."/>
            <person name="Hui J.H."/>
            <person name="Leung T.F."/>
            <person name="Tungtrongchitr A."/>
            <person name="Zhong N."/>
            <person name="Liu Z."/>
            <person name="Tsui S.K."/>
        </authorList>
    </citation>
    <scope>NUCLEOTIDE SEQUENCE [LARGE SCALE GENOMIC DNA]</scope>
    <source>
        <strain evidence="9">Derp</strain>
    </source>
</reference>
<evidence type="ECO:0000256" key="2">
    <source>
        <dbReference type="ARBA" id="ARBA00022692"/>
    </source>
</evidence>
<evidence type="ECO:0000256" key="4">
    <source>
        <dbReference type="ARBA" id="ARBA00022840"/>
    </source>
</evidence>
<keyword evidence="4" id="KW-0067">ATP-binding</keyword>
<evidence type="ECO:0000256" key="6">
    <source>
        <dbReference type="ARBA" id="ARBA00023136"/>
    </source>
</evidence>
<evidence type="ECO:0000256" key="7">
    <source>
        <dbReference type="SAM" id="Phobius"/>
    </source>
</evidence>
<comment type="subcellular location">
    <subcellularLocation>
        <location evidence="1">Membrane</location>
        <topology evidence="1">Multi-pass membrane protein</topology>
    </subcellularLocation>
</comment>
<feature type="transmembrane region" description="Helical" evidence="7">
    <location>
        <begin position="567"/>
        <end position="590"/>
    </location>
</feature>
<evidence type="ECO:0000259" key="8">
    <source>
        <dbReference type="PROSITE" id="PS50893"/>
    </source>
</evidence>
<reference evidence="9 10" key="1">
    <citation type="journal article" date="2018" name="J. Allergy Clin. Immunol.">
        <title>High-quality assembly of Dermatophagoides pteronyssinus genome and transcriptome reveals a wide range of novel allergens.</title>
        <authorList>
            <person name="Liu X.Y."/>
            <person name="Yang K.Y."/>
            <person name="Wang M.Q."/>
            <person name="Kwok J.S."/>
            <person name="Zeng X."/>
            <person name="Yang Z."/>
            <person name="Xiao X.J."/>
            <person name="Lau C.P."/>
            <person name="Li Y."/>
            <person name="Huang Z.M."/>
            <person name="Ba J.G."/>
            <person name="Yim A.K."/>
            <person name="Ouyang C.Y."/>
            <person name="Ngai S.M."/>
            <person name="Chan T.F."/>
            <person name="Leung E.L."/>
            <person name="Liu L."/>
            <person name="Liu Z.G."/>
            <person name="Tsui S.K."/>
        </authorList>
    </citation>
    <scope>NUCLEOTIDE SEQUENCE [LARGE SCALE GENOMIC DNA]</scope>
    <source>
        <strain evidence="9">Derp</strain>
    </source>
</reference>
<dbReference type="InterPro" id="IPR003593">
    <property type="entry name" value="AAA+_ATPase"/>
</dbReference>
<evidence type="ECO:0000313" key="10">
    <source>
        <dbReference type="Proteomes" id="UP000887458"/>
    </source>
</evidence>
<protein>
    <recommendedName>
        <fullName evidence="8">ABC transporter domain-containing protein</fullName>
    </recommendedName>
</protein>
<gene>
    <name evidence="9" type="ORF">DERP_014053</name>
</gene>
<dbReference type="SMART" id="SM00382">
    <property type="entry name" value="AAA"/>
    <property type="match status" value="1"/>
</dbReference>
<keyword evidence="2 7" id="KW-0812">Transmembrane</keyword>
<dbReference type="PANTHER" id="PTHR43038:SF3">
    <property type="entry name" value="ABC TRANSPORTER G FAMILY MEMBER 20 ISOFORM X1"/>
    <property type="match status" value="1"/>
</dbReference>
<evidence type="ECO:0000313" key="9">
    <source>
        <dbReference type="EMBL" id="KAH9420434.1"/>
    </source>
</evidence>
<evidence type="ECO:0000256" key="1">
    <source>
        <dbReference type="ARBA" id="ARBA00004141"/>
    </source>
</evidence>
<dbReference type="PANTHER" id="PTHR43038">
    <property type="entry name" value="ATP-BINDING CASSETTE, SUB-FAMILY H, MEMBER 1"/>
    <property type="match status" value="1"/>
</dbReference>
<dbReference type="Pfam" id="PF12698">
    <property type="entry name" value="ABC2_membrane_3"/>
    <property type="match status" value="1"/>
</dbReference>
<dbReference type="InterPro" id="IPR013525">
    <property type="entry name" value="ABC2_TM"/>
</dbReference>
<evidence type="ECO:0000256" key="3">
    <source>
        <dbReference type="ARBA" id="ARBA00022741"/>
    </source>
</evidence>
<keyword evidence="3" id="KW-0547">Nucleotide-binding</keyword>
<dbReference type="InterPro" id="IPR003439">
    <property type="entry name" value="ABC_transporter-like_ATP-bd"/>
</dbReference>
<keyword evidence="6 7" id="KW-0472">Membrane</keyword>
<dbReference type="Gene3D" id="3.40.50.300">
    <property type="entry name" value="P-loop containing nucleotide triphosphate hydrolases"/>
    <property type="match status" value="1"/>
</dbReference>
<dbReference type="EMBL" id="NJHN03000049">
    <property type="protein sequence ID" value="KAH9420434.1"/>
    <property type="molecule type" value="Genomic_DNA"/>
</dbReference>
<dbReference type="InterPro" id="IPR027417">
    <property type="entry name" value="P-loop_NTPase"/>
</dbReference>
<sequence length="718" mass="82403">MSSLFAIDRHFRSRKKSTTNLITKSLSFLIRSAKTMAAIKTDSISFGFQKNNIQALNNVSINVPNGKIYSLLGPSGCGKTTLLRIIIGCLRPNSGTVQVLGHCQPGSQLNHQIGYMPQELGLNPFLPIRETFYYYARVNHVKSMEYIQKRMENYLDILGLKDCERRVSQLSMGQKRLLSLGVSLIGKPRLLLLDEPTVGIDSMIRQQIWNHLRHLCRTEGTSVLITTHYIDEAKESDIVSFLRDGRLLAEGSPNSLMKKIQCQTLEEVFFRLCIAETIQNDDDDDQQKFSENKQEQALDKIQDDNVDQENSIYPCSKQLINWDHLYALFCRDYFFFTHNFHFFLFYLLLPMASLFLVKLLLNGGIQSIPVAIHNAEHHQQQNDGYHLSELFIEQFNTSAVAITIFKNESEAENSIKLGQNLMVISFRVNFSRSFVDRYIKHNFGNNNSRDSSSIHLYFDHTDIPSILIINNHLLISLQKTIEKYCSIHGLNSMLFSVPIQEKEIIYGSHDITKTSSLNFIFPSILIQTLFMINLAKSSFELMYLGDYGCMNRDLIQGVRPFELMFEFILASCGSLFVQICLMMIFIFNVLKFPLANDFLNPFWIITSTSIQGMATGILLAILISNKVTVMFFSCGLIITMGFTSGAFWPIETWSSFWQQFAIFHPWTMPLKSLSSAMFRGHYYQNHDILNGQLVSLIHCLILILATIIIFHYKNRRFQ</sequence>
<feature type="domain" description="ABC transporter" evidence="8">
    <location>
        <begin position="39"/>
        <end position="269"/>
    </location>
</feature>
<evidence type="ECO:0000256" key="5">
    <source>
        <dbReference type="ARBA" id="ARBA00022989"/>
    </source>
</evidence>
<dbReference type="Pfam" id="PF00005">
    <property type="entry name" value="ABC_tran"/>
    <property type="match status" value="1"/>
</dbReference>
<comment type="caution">
    <text evidence="9">The sequence shown here is derived from an EMBL/GenBank/DDBJ whole genome shotgun (WGS) entry which is preliminary data.</text>
</comment>
<proteinExistence type="predicted"/>
<feature type="transmembrane region" description="Helical" evidence="7">
    <location>
        <begin position="340"/>
        <end position="361"/>
    </location>
</feature>
<keyword evidence="10" id="KW-1185">Reference proteome</keyword>
<feature type="transmembrane region" description="Helical" evidence="7">
    <location>
        <begin position="629"/>
        <end position="650"/>
    </location>
</feature>
<dbReference type="SUPFAM" id="SSF52540">
    <property type="entry name" value="P-loop containing nucleoside triphosphate hydrolases"/>
    <property type="match status" value="1"/>
</dbReference>
<organism evidence="9 10">
    <name type="scientific">Dermatophagoides pteronyssinus</name>
    <name type="common">European house dust mite</name>
    <dbReference type="NCBI Taxonomy" id="6956"/>
    <lineage>
        <taxon>Eukaryota</taxon>
        <taxon>Metazoa</taxon>
        <taxon>Ecdysozoa</taxon>
        <taxon>Arthropoda</taxon>
        <taxon>Chelicerata</taxon>
        <taxon>Arachnida</taxon>
        <taxon>Acari</taxon>
        <taxon>Acariformes</taxon>
        <taxon>Sarcoptiformes</taxon>
        <taxon>Astigmata</taxon>
        <taxon>Psoroptidia</taxon>
        <taxon>Analgoidea</taxon>
        <taxon>Pyroglyphidae</taxon>
        <taxon>Dermatophagoidinae</taxon>
        <taxon>Dermatophagoides</taxon>
    </lineage>
</organism>
<keyword evidence="5 7" id="KW-1133">Transmembrane helix</keyword>
<name>A0ABQ8JCW0_DERPT</name>
<dbReference type="PROSITE" id="PS50893">
    <property type="entry name" value="ABC_TRANSPORTER_2"/>
    <property type="match status" value="1"/>
</dbReference>
<accession>A0ABQ8JCW0</accession>
<dbReference type="Proteomes" id="UP000887458">
    <property type="component" value="Unassembled WGS sequence"/>
</dbReference>
<feature type="transmembrane region" description="Helical" evidence="7">
    <location>
        <begin position="693"/>
        <end position="712"/>
    </location>
</feature>
<feature type="transmembrane region" description="Helical" evidence="7">
    <location>
        <begin position="602"/>
        <end position="622"/>
    </location>
</feature>